<feature type="region of interest" description="Disordered" evidence="1">
    <location>
        <begin position="95"/>
        <end position="126"/>
    </location>
</feature>
<dbReference type="AlphaFoldDB" id="A0A2C6LCP4"/>
<dbReference type="RefSeq" id="XP_067926375.1">
    <property type="nucleotide sequence ID" value="XM_068061647.1"/>
</dbReference>
<accession>A0A2C6LCP4</accession>
<dbReference type="VEuPathDB" id="ToxoDB:CSUI_001441"/>
<evidence type="ECO:0000313" key="2">
    <source>
        <dbReference type="EMBL" id="PHJ24703.1"/>
    </source>
</evidence>
<dbReference type="OrthoDB" id="328505at2759"/>
<organism evidence="2 3">
    <name type="scientific">Cystoisospora suis</name>
    <dbReference type="NCBI Taxonomy" id="483139"/>
    <lineage>
        <taxon>Eukaryota</taxon>
        <taxon>Sar</taxon>
        <taxon>Alveolata</taxon>
        <taxon>Apicomplexa</taxon>
        <taxon>Conoidasida</taxon>
        <taxon>Coccidia</taxon>
        <taxon>Eucoccidiorida</taxon>
        <taxon>Eimeriorina</taxon>
        <taxon>Sarcocystidae</taxon>
        <taxon>Cystoisospora</taxon>
    </lineage>
</organism>
<protein>
    <submittedName>
        <fullName evidence="2">Uncharacterized protein</fullName>
    </submittedName>
</protein>
<dbReference type="Proteomes" id="UP000221165">
    <property type="component" value="Unassembled WGS sequence"/>
</dbReference>
<name>A0A2C6LCP4_9APIC</name>
<feature type="region of interest" description="Disordered" evidence="1">
    <location>
        <begin position="1"/>
        <end position="25"/>
    </location>
</feature>
<feature type="compositionally biased region" description="Basic and acidic residues" evidence="1">
    <location>
        <begin position="7"/>
        <end position="19"/>
    </location>
</feature>
<reference evidence="2 3" key="1">
    <citation type="journal article" date="2017" name="Int. J. Parasitol.">
        <title>The genome of the protozoan parasite Cystoisospora suis and a reverse vaccinology approach to identify vaccine candidates.</title>
        <authorList>
            <person name="Palmieri N."/>
            <person name="Shrestha A."/>
            <person name="Ruttkowski B."/>
            <person name="Beck T."/>
            <person name="Vogl C."/>
            <person name="Tomley F."/>
            <person name="Blake D.P."/>
            <person name="Joachim A."/>
        </authorList>
    </citation>
    <scope>NUCLEOTIDE SEQUENCE [LARGE SCALE GENOMIC DNA]</scope>
    <source>
        <strain evidence="2 3">Wien I</strain>
    </source>
</reference>
<evidence type="ECO:0000313" key="3">
    <source>
        <dbReference type="Proteomes" id="UP000221165"/>
    </source>
</evidence>
<evidence type="ECO:0000256" key="1">
    <source>
        <dbReference type="SAM" id="MobiDB-lite"/>
    </source>
</evidence>
<comment type="caution">
    <text evidence="2">The sequence shown here is derived from an EMBL/GenBank/DDBJ whole genome shotgun (WGS) entry which is preliminary data.</text>
</comment>
<feature type="non-terminal residue" evidence="2">
    <location>
        <position position="207"/>
    </location>
</feature>
<proteinExistence type="predicted"/>
<dbReference type="GeneID" id="94424858"/>
<keyword evidence="3" id="KW-1185">Reference proteome</keyword>
<sequence length="207" mass="24117">MFGFGGGEEKSGEKNRGVGEGRLGSAPSFDLRTAIQIPALTNRRTQDEVKRLVYHFKLFIESTPGARDRLVYFWTDRDAQEGVLALVAEHIPRDADPLLPLRPSEGEEEEEEEEEETARRRRRRKKKYQNTQGLGDCVTWLGLVNKLNRYAAIRLKLPETYDPWITYTNRLMVYLFAEIEDYHSPDDFHRLLNVPFNEPFLMKCRNP</sequence>
<dbReference type="EMBL" id="MIGC01000569">
    <property type="protein sequence ID" value="PHJ24703.1"/>
    <property type="molecule type" value="Genomic_DNA"/>
</dbReference>
<feature type="compositionally biased region" description="Acidic residues" evidence="1">
    <location>
        <begin position="106"/>
        <end position="116"/>
    </location>
</feature>
<gene>
    <name evidence="2" type="ORF">CSUI_001441</name>
</gene>